<feature type="compositionally biased region" description="Basic and acidic residues" evidence="1">
    <location>
        <begin position="128"/>
        <end position="138"/>
    </location>
</feature>
<sequence>EQQTTPAQVRAHRARHLLGRLARRGRRLSCPIGGWRDEPAGTGGARRVRSDGVDRLVCARPAERRVAADRRGPVAGNEVGPDPALLGPGQAHDQCCRHDHPAVVHADPGSLRGHRRATGARQRRTRRAEKPVSRDPCRRRPAAVGRRGDAVGVQAARHDPLRTTQAAPAARGDATSGV</sequence>
<feature type="non-terminal residue" evidence="2">
    <location>
        <position position="178"/>
    </location>
</feature>
<protein>
    <submittedName>
        <fullName evidence="2">Uncharacterized protein</fullName>
    </submittedName>
</protein>
<proteinExistence type="predicted"/>
<reference evidence="2" key="1">
    <citation type="submission" date="2020-02" db="EMBL/GenBank/DDBJ databases">
        <authorList>
            <person name="Meier V. D."/>
        </authorList>
    </citation>
    <scope>NUCLEOTIDE SEQUENCE</scope>
    <source>
        <strain evidence="2">AVDCRST_MAG67</strain>
    </source>
</reference>
<gene>
    <name evidence="2" type="ORF">AVDCRST_MAG67-3539</name>
</gene>
<dbReference type="EMBL" id="CADCVQ010000150">
    <property type="protein sequence ID" value="CAA9524817.1"/>
    <property type="molecule type" value="Genomic_DNA"/>
</dbReference>
<feature type="region of interest" description="Disordered" evidence="1">
    <location>
        <begin position="68"/>
        <end position="178"/>
    </location>
</feature>
<name>A0A6J4TJE0_9ACTN</name>
<organism evidence="2">
    <name type="scientific">uncultured Solirubrobacteraceae bacterium</name>
    <dbReference type="NCBI Taxonomy" id="1162706"/>
    <lineage>
        <taxon>Bacteria</taxon>
        <taxon>Bacillati</taxon>
        <taxon>Actinomycetota</taxon>
        <taxon>Thermoleophilia</taxon>
        <taxon>Solirubrobacterales</taxon>
        <taxon>Solirubrobacteraceae</taxon>
        <taxon>environmental samples</taxon>
    </lineage>
</organism>
<feature type="non-terminal residue" evidence="2">
    <location>
        <position position="1"/>
    </location>
</feature>
<evidence type="ECO:0000256" key="1">
    <source>
        <dbReference type="SAM" id="MobiDB-lite"/>
    </source>
</evidence>
<dbReference type="AlphaFoldDB" id="A0A6J4TJE0"/>
<evidence type="ECO:0000313" key="2">
    <source>
        <dbReference type="EMBL" id="CAA9524817.1"/>
    </source>
</evidence>
<accession>A0A6J4TJE0</accession>
<feature type="compositionally biased region" description="Basic residues" evidence="1">
    <location>
        <begin position="112"/>
        <end position="127"/>
    </location>
</feature>